<sequence length="83" mass="9461">TSVRHSLEALAIFWTVLGRTTVLPPTSSLPDLYLGKTYNMGKRIREHARILRARAPKIERLMTNTEQREKTVEGPIFTPGQEN</sequence>
<proteinExistence type="predicted"/>
<evidence type="ECO:0000256" key="2">
    <source>
        <dbReference type="SAM" id="SignalP"/>
    </source>
</evidence>
<organism evidence="3">
    <name type="scientific">Cucumis melo</name>
    <name type="common">Muskmelon</name>
    <dbReference type="NCBI Taxonomy" id="3656"/>
    <lineage>
        <taxon>Eukaryota</taxon>
        <taxon>Viridiplantae</taxon>
        <taxon>Streptophyta</taxon>
        <taxon>Embryophyta</taxon>
        <taxon>Tracheophyta</taxon>
        <taxon>Spermatophyta</taxon>
        <taxon>Magnoliopsida</taxon>
        <taxon>eudicotyledons</taxon>
        <taxon>Gunneridae</taxon>
        <taxon>Pentapetalae</taxon>
        <taxon>rosids</taxon>
        <taxon>fabids</taxon>
        <taxon>Cucurbitales</taxon>
        <taxon>Cucurbitaceae</taxon>
        <taxon>Benincaseae</taxon>
        <taxon>Cucumis</taxon>
    </lineage>
</organism>
<evidence type="ECO:0000256" key="1">
    <source>
        <dbReference type="SAM" id="MobiDB-lite"/>
    </source>
</evidence>
<feature type="chain" id="PRO_5039946064" evidence="2">
    <location>
        <begin position="19"/>
        <end position="83"/>
    </location>
</feature>
<accession>A0A9I9E3E2</accession>
<protein>
    <submittedName>
        <fullName evidence="3">Uncharacterized protein</fullName>
    </submittedName>
</protein>
<evidence type="ECO:0000313" key="3">
    <source>
        <dbReference type="EnsemblPlants" id="MELO3C028101.2.1"/>
    </source>
</evidence>
<feature type="region of interest" description="Disordered" evidence="1">
    <location>
        <begin position="61"/>
        <end position="83"/>
    </location>
</feature>
<dbReference type="Gramene" id="MELO3C028101.2.1">
    <property type="protein sequence ID" value="MELO3C028101.2.1"/>
    <property type="gene ID" value="MELO3C028101.2"/>
</dbReference>
<feature type="compositionally biased region" description="Basic and acidic residues" evidence="1">
    <location>
        <begin position="61"/>
        <end position="72"/>
    </location>
</feature>
<keyword evidence="2" id="KW-0732">Signal</keyword>
<name>A0A9I9E3E2_CUCME</name>
<dbReference type="EnsemblPlants" id="MELO3C028101.2.1">
    <property type="protein sequence ID" value="MELO3C028101.2.1"/>
    <property type="gene ID" value="MELO3C028101.2"/>
</dbReference>
<feature type="signal peptide" evidence="2">
    <location>
        <begin position="1"/>
        <end position="18"/>
    </location>
</feature>
<reference evidence="3" key="1">
    <citation type="submission" date="2023-03" db="UniProtKB">
        <authorList>
            <consortium name="EnsemblPlants"/>
        </authorList>
    </citation>
    <scope>IDENTIFICATION</scope>
</reference>
<dbReference type="AlphaFoldDB" id="A0A9I9E3E2"/>